<accession>A0A484B4G7</accession>
<dbReference type="Proteomes" id="UP000295192">
    <property type="component" value="Unassembled WGS sequence"/>
</dbReference>
<comment type="caution">
    <text evidence="2">The sequence shown here is derived from an EMBL/GenBank/DDBJ whole genome shotgun (WGS) entry which is preliminary data.</text>
</comment>
<keyword evidence="3" id="KW-1185">Reference proteome</keyword>
<dbReference type="EMBL" id="LSRL02000137">
    <property type="protein sequence ID" value="TDG43726.1"/>
    <property type="molecule type" value="Genomic_DNA"/>
</dbReference>
<feature type="non-terminal residue" evidence="2">
    <location>
        <position position="1"/>
    </location>
</feature>
<proteinExistence type="predicted"/>
<gene>
    <name evidence="2" type="ORF">AWZ03_009854</name>
</gene>
<feature type="non-terminal residue" evidence="2">
    <location>
        <position position="73"/>
    </location>
</feature>
<name>A0A484B4G7_DRONA</name>
<sequence length="73" mass="8512">DWHSRLFYQCDSQDVSGLYVTIAERASAARQWERNPELRLQLCPDGGPQKAFATVPGRHKQQQQQPYQQQQQL</sequence>
<organism evidence="2 3">
    <name type="scientific">Drosophila navojoa</name>
    <name type="common">Fruit fly</name>
    <dbReference type="NCBI Taxonomy" id="7232"/>
    <lineage>
        <taxon>Eukaryota</taxon>
        <taxon>Metazoa</taxon>
        <taxon>Ecdysozoa</taxon>
        <taxon>Arthropoda</taxon>
        <taxon>Hexapoda</taxon>
        <taxon>Insecta</taxon>
        <taxon>Pterygota</taxon>
        <taxon>Neoptera</taxon>
        <taxon>Endopterygota</taxon>
        <taxon>Diptera</taxon>
        <taxon>Brachycera</taxon>
        <taxon>Muscomorpha</taxon>
        <taxon>Ephydroidea</taxon>
        <taxon>Drosophilidae</taxon>
        <taxon>Drosophila</taxon>
    </lineage>
</organism>
<dbReference type="AlphaFoldDB" id="A0A484B4G7"/>
<reference evidence="2 3" key="1">
    <citation type="journal article" date="2019" name="J. Hered.">
        <title>An Improved Genome Assembly for Drosophila navojoa, the Basal Species in the mojavensis Cluster.</title>
        <authorList>
            <person name="Vanderlinde T."/>
            <person name="Dupim E.G."/>
            <person name="Nazario-Yepiz N.O."/>
            <person name="Carvalho A.B."/>
        </authorList>
    </citation>
    <scope>NUCLEOTIDE SEQUENCE [LARGE SCALE GENOMIC DNA]</scope>
    <source>
        <strain evidence="2">Navoj_Jal97</strain>
        <tissue evidence="2">Whole organism</tissue>
    </source>
</reference>
<feature type="compositionally biased region" description="Low complexity" evidence="1">
    <location>
        <begin position="62"/>
        <end position="73"/>
    </location>
</feature>
<evidence type="ECO:0000313" key="3">
    <source>
        <dbReference type="Proteomes" id="UP000295192"/>
    </source>
</evidence>
<evidence type="ECO:0000313" key="2">
    <source>
        <dbReference type="EMBL" id="TDG43726.1"/>
    </source>
</evidence>
<feature type="region of interest" description="Disordered" evidence="1">
    <location>
        <begin position="43"/>
        <end position="73"/>
    </location>
</feature>
<protein>
    <submittedName>
        <fullName evidence="2">Uncharacterized protein</fullName>
    </submittedName>
</protein>
<evidence type="ECO:0000256" key="1">
    <source>
        <dbReference type="SAM" id="MobiDB-lite"/>
    </source>
</evidence>